<comment type="catalytic activity">
    <reaction evidence="1 7">
        <text>Thiol-dependent hydrolysis of ester, thioester, amide, peptide and isopeptide bonds formed by the C-terminal Gly of ubiquitin (a 76-residue protein attached to proteins as an intracellular targeting signal).</text>
        <dbReference type="EC" id="3.4.19.12"/>
    </reaction>
</comment>
<dbReference type="GO" id="GO:0006508">
    <property type="term" value="P:proteolysis"/>
    <property type="evidence" value="ECO:0007669"/>
    <property type="project" value="UniProtKB-KW"/>
</dbReference>
<evidence type="ECO:0000256" key="5">
    <source>
        <dbReference type="ARBA" id="ARBA00022801"/>
    </source>
</evidence>
<keyword evidence="3 7" id="KW-0645">Protease</keyword>
<dbReference type="PANTHER" id="PTHR21646:SF95">
    <property type="entry name" value="UBIQUITIN CARBOXYL-TERMINAL HYDROLASE 4-RELATED"/>
    <property type="match status" value="1"/>
</dbReference>
<dbReference type="PANTHER" id="PTHR21646">
    <property type="entry name" value="UBIQUITIN CARBOXYL-TERMINAL HYDROLASE"/>
    <property type="match status" value="1"/>
</dbReference>
<evidence type="ECO:0000256" key="2">
    <source>
        <dbReference type="ARBA" id="ARBA00009085"/>
    </source>
</evidence>
<dbReference type="InterPro" id="IPR001394">
    <property type="entry name" value="Peptidase_C19_UCH"/>
</dbReference>
<proteinExistence type="inferred from homology"/>
<feature type="domain" description="USP" evidence="10">
    <location>
        <begin position="484"/>
        <end position="852"/>
    </location>
</feature>
<dbReference type="RefSeq" id="XP_017988858.1">
    <property type="nucleotide sequence ID" value="XM_018133369.1"/>
</dbReference>
<dbReference type="PROSITE" id="PS50235">
    <property type="entry name" value="USP_3"/>
    <property type="match status" value="1"/>
</dbReference>
<evidence type="ECO:0000313" key="11">
    <source>
        <dbReference type="EMBL" id="AMD21862.1"/>
    </source>
</evidence>
<dbReference type="EMBL" id="CP014246">
    <property type="protein sequence ID" value="AMD21862.1"/>
    <property type="molecule type" value="Genomic_DNA"/>
</dbReference>
<evidence type="ECO:0000259" key="10">
    <source>
        <dbReference type="PROSITE" id="PS50235"/>
    </source>
</evidence>
<dbReference type="PROSITE" id="PS00972">
    <property type="entry name" value="USP_1"/>
    <property type="match status" value="1"/>
</dbReference>
<dbReference type="Proteomes" id="UP000243052">
    <property type="component" value="Chromosome vi"/>
</dbReference>
<gene>
    <name evidence="11" type="ORF">AW171_hschr63849</name>
</gene>
<dbReference type="STRING" id="45286.A0A0X8HUP8"/>
<dbReference type="SUPFAM" id="SSF54001">
    <property type="entry name" value="Cysteine proteinases"/>
    <property type="match status" value="1"/>
</dbReference>
<evidence type="ECO:0000256" key="3">
    <source>
        <dbReference type="ARBA" id="ARBA00022670"/>
    </source>
</evidence>
<dbReference type="InterPro" id="IPR028889">
    <property type="entry name" value="USP"/>
</dbReference>
<evidence type="ECO:0000259" key="9">
    <source>
        <dbReference type="PROSITE" id="PS50206"/>
    </source>
</evidence>
<protein>
    <recommendedName>
        <fullName evidence="7">Ubiquitin carboxyl-terminal hydrolase</fullName>
        <ecNumber evidence="7">3.4.19.12</ecNumber>
    </recommendedName>
</protein>
<dbReference type="GeneID" id="28725179"/>
<comment type="similarity">
    <text evidence="2 7">Belongs to the peptidase C19 family.</text>
</comment>
<feature type="domain" description="Rhodanese" evidence="9">
    <location>
        <begin position="174"/>
        <end position="298"/>
    </location>
</feature>
<evidence type="ECO:0000313" key="12">
    <source>
        <dbReference type="Proteomes" id="UP000243052"/>
    </source>
</evidence>
<dbReference type="InterPro" id="IPR038765">
    <property type="entry name" value="Papain-like_cys_pep_sf"/>
</dbReference>
<keyword evidence="12" id="KW-1185">Reference proteome</keyword>
<evidence type="ECO:0000256" key="1">
    <source>
        <dbReference type="ARBA" id="ARBA00000707"/>
    </source>
</evidence>
<dbReference type="Pfam" id="PF00581">
    <property type="entry name" value="Rhodanese"/>
    <property type="match status" value="1"/>
</dbReference>
<dbReference type="Gene3D" id="3.90.70.10">
    <property type="entry name" value="Cysteine proteinases"/>
    <property type="match status" value="1"/>
</dbReference>
<evidence type="ECO:0000256" key="4">
    <source>
        <dbReference type="ARBA" id="ARBA00022786"/>
    </source>
</evidence>
<feature type="compositionally biased region" description="Polar residues" evidence="8">
    <location>
        <begin position="371"/>
        <end position="381"/>
    </location>
</feature>
<name>A0A0X8HUP8_9SACH</name>
<sequence>MPHCEETRVWCRSMSQLSHLAEEFVKDNGSSVTDMKLLLQQCVDTLSNYQDECKKIKSIPWNGPSRDMCDAFETAYVYFKIVSLIVLNKIPKLEEYSRAKTDSSNANGKALLEIYNMLVNRLIKDEKITEIKKFVRENSRRDNHIDHAPFTRDLRSGGSITAPVLYRLLTDPATSSSVLLIDVRPRVEFVKNHIKFRSLICIEPVSFKDSYSDLDIGRKAMVTSSDWEISLFQERDRFEHIVVYSQEGEQYHYYMKQQKALVNLLINRSFEKSLKNCTILSLRDGFFKWSSIYPNMCEESSQGENIYLDGSTSGSNQTHHQSTGNNHLNVFHKPLSEEPNYDKLMASPNHSRFHQQPRLRHMPTFKDYFKMSSSSSNTNGRPGSVPAQLPNGCTKYPAAPTLRNNNEHMNSLSQLTSRAITSPTRTLSTLDTPHISSTHSMSNLLVNNNSNTAIKQSIVPFSQNVKALAIPQLITKTTIPSFSVGLVNCGNSCYMSCILQCLLGTQELYSMFLNNSYQNHINMNSRLGSKGVLARYFAQLVHQMFQQGRDIRKKSGSEKTAVVPAQFKIACGSINPLFRDRSQQDCQEFCQFLLDGLHEDLNQCGNNPPLKELSEKAEIMREMMPMRIASAIEWERYLTTDFSVIVDLFQGQYASQLRCKVCARTSTTYQPFSVLSVPVPSSRSCTIIDCFTEFTKIETLEQDEQWSCPDCMKRQPSTKKITITRLPRNLIIHLKRFDNMLKKNNVFVSYPPVLDLTSFWANDYDKKTPRGNKEFLSAANELPSRGQIPPFNYQLYGIACHTGTLYGGHYTAYVNKGSDLGWCYYDDTNWRQVRSAKEHITQNAYVLFYHRIHGV</sequence>
<dbReference type="InterPro" id="IPR018200">
    <property type="entry name" value="USP_CS"/>
</dbReference>
<dbReference type="Pfam" id="PF00443">
    <property type="entry name" value="UCH"/>
    <property type="match status" value="1"/>
</dbReference>
<keyword evidence="5 7" id="KW-0378">Hydrolase</keyword>
<accession>A0A0X8HUP8</accession>
<dbReference type="AlphaFoldDB" id="A0A0X8HUP8"/>
<dbReference type="EC" id="3.4.19.12" evidence="7"/>
<dbReference type="InterPro" id="IPR050185">
    <property type="entry name" value="Ub_carboxyl-term_hydrolase"/>
</dbReference>
<reference evidence="11 12" key="1">
    <citation type="submission" date="2016-01" db="EMBL/GenBank/DDBJ databases">
        <title>Genome sequence of the yeast Holleya sinecauda.</title>
        <authorList>
            <person name="Dietrich F.S."/>
        </authorList>
    </citation>
    <scope>NUCLEOTIDE SEQUENCE [LARGE SCALE GENOMIC DNA]</scope>
    <source>
        <strain evidence="11 12">ATCC 58844</strain>
    </source>
</reference>
<dbReference type="OrthoDB" id="292964at2759"/>
<dbReference type="GO" id="GO:0004843">
    <property type="term" value="F:cysteine-type deubiquitinase activity"/>
    <property type="evidence" value="ECO:0007669"/>
    <property type="project" value="UniProtKB-UniRule"/>
</dbReference>
<feature type="region of interest" description="Disordered" evidence="8">
    <location>
        <begin position="371"/>
        <end position="392"/>
    </location>
</feature>
<organism evidence="11 12">
    <name type="scientific">Eremothecium sinecaudum</name>
    <dbReference type="NCBI Taxonomy" id="45286"/>
    <lineage>
        <taxon>Eukaryota</taxon>
        <taxon>Fungi</taxon>
        <taxon>Dikarya</taxon>
        <taxon>Ascomycota</taxon>
        <taxon>Saccharomycotina</taxon>
        <taxon>Saccharomycetes</taxon>
        <taxon>Saccharomycetales</taxon>
        <taxon>Saccharomycetaceae</taxon>
        <taxon>Eremothecium</taxon>
    </lineage>
</organism>
<dbReference type="CDD" id="cd02674">
    <property type="entry name" value="Peptidase_C19R"/>
    <property type="match status" value="1"/>
</dbReference>
<dbReference type="PROSITE" id="PS50206">
    <property type="entry name" value="RHODANESE_3"/>
    <property type="match status" value="1"/>
</dbReference>
<keyword evidence="6 7" id="KW-0788">Thiol protease</keyword>
<keyword evidence="4 7" id="KW-0833">Ubl conjugation pathway</keyword>
<dbReference type="SUPFAM" id="SSF52821">
    <property type="entry name" value="Rhodanese/Cell cycle control phosphatase"/>
    <property type="match status" value="1"/>
</dbReference>
<dbReference type="GO" id="GO:0016579">
    <property type="term" value="P:protein deubiquitination"/>
    <property type="evidence" value="ECO:0007669"/>
    <property type="project" value="InterPro"/>
</dbReference>
<dbReference type="InterPro" id="IPR001763">
    <property type="entry name" value="Rhodanese-like_dom"/>
</dbReference>
<evidence type="ECO:0000256" key="8">
    <source>
        <dbReference type="SAM" id="MobiDB-lite"/>
    </source>
</evidence>
<evidence type="ECO:0000256" key="6">
    <source>
        <dbReference type="ARBA" id="ARBA00022807"/>
    </source>
</evidence>
<dbReference type="PROSITE" id="PS00973">
    <property type="entry name" value="USP_2"/>
    <property type="match status" value="1"/>
</dbReference>
<evidence type="ECO:0000256" key="7">
    <source>
        <dbReference type="RuleBase" id="RU366025"/>
    </source>
</evidence>
<dbReference type="InterPro" id="IPR036873">
    <property type="entry name" value="Rhodanese-like_dom_sf"/>
</dbReference>
<dbReference type="Gene3D" id="3.40.250.10">
    <property type="entry name" value="Rhodanese-like domain"/>
    <property type="match status" value="1"/>
</dbReference>
<dbReference type="FunFam" id="3.90.70.10:FF:000115">
    <property type="entry name" value="DOA4p Ubiquitin hydrolase"/>
    <property type="match status" value="1"/>
</dbReference>